<dbReference type="PROSITE" id="PS50009">
    <property type="entry name" value="RASGEF_CAT"/>
    <property type="match status" value="1"/>
</dbReference>
<dbReference type="Proteomes" id="UP000001542">
    <property type="component" value="Unassembled WGS sequence"/>
</dbReference>
<feature type="domain" description="Ras-GEF" evidence="3">
    <location>
        <begin position="341"/>
        <end position="557"/>
    </location>
</feature>
<evidence type="ECO:0000259" key="4">
    <source>
        <dbReference type="PROSITE" id="PS50212"/>
    </source>
</evidence>
<dbReference type="STRING" id="5722.A2FEF1"/>
<dbReference type="InterPro" id="IPR023578">
    <property type="entry name" value="Ras_GEF_dom_sf"/>
</dbReference>
<dbReference type="AlphaFoldDB" id="A2FEF1"/>
<dbReference type="InParanoid" id="A2FEF1"/>
<evidence type="ECO:0000313" key="5">
    <source>
        <dbReference type="EMBL" id="EAX96738.1"/>
    </source>
</evidence>
<evidence type="ECO:0000256" key="2">
    <source>
        <dbReference type="PROSITE-ProRule" id="PRU00168"/>
    </source>
</evidence>
<evidence type="ECO:0008006" key="7">
    <source>
        <dbReference type="Google" id="ProtNLM"/>
    </source>
</evidence>
<dbReference type="RefSeq" id="XP_001309668.1">
    <property type="nucleotide sequence ID" value="XM_001309667.1"/>
</dbReference>
<dbReference type="GO" id="GO:0005085">
    <property type="term" value="F:guanyl-nucleotide exchange factor activity"/>
    <property type="evidence" value="ECO:0007669"/>
    <property type="project" value="UniProtKB-KW"/>
</dbReference>
<dbReference type="PROSITE" id="PS50896">
    <property type="entry name" value="LISH"/>
    <property type="match status" value="1"/>
</dbReference>
<keyword evidence="1 2" id="KW-0344">Guanine-nucleotide releasing factor</keyword>
<dbReference type="OrthoDB" id="546434at2759"/>
<reference evidence="5" key="1">
    <citation type="submission" date="2006-10" db="EMBL/GenBank/DDBJ databases">
        <authorList>
            <person name="Amadeo P."/>
            <person name="Zhao Q."/>
            <person name="Wortman J."/>
            <person name="Fraser-Liggett C."/>
            <person name="Carlton J."/>
        </authorList>
    </citation>
    <scope>NUCLEOTIDE SEQUENCE</scope>
    <source>
        <strain evidence="5">G3</strain>
    </source>
</reference>
<dbReference type="GO" id="GO:0007264">
    <property type="term" value="P:small GTPase-mediated signal transduction"/>
    <property type="evidence" value="ECO:0007669"/>
    <property type="project" value="InterPro"/>
</dbReference>
<dbReference type="InterPro" id="IPR006594">
    <property type="entry name" value="LisH"/>
</dbReference>
<dbReference type="InterPro" id="IPR000651">
    <property type="entry name" value="Ras-like_Gua-exchang_fac_N"/>
</dbReference>
<evidence type="ECO:0000313" key="6">
    <source>
        <dbReference type="Proteomes" id="UP000001542"/>
    </source>
</evidence>
<organism evidence="5 6">
    <name type="scientific">Trichomonas vaginalis (strain ATCC PRA-98 / G3)</name>
    <dbReference type="NCBI Taxonomy" id="412133"/>
    <lineage>
        <taxon>Eukaryota</taxon>
        <taxon>Metamonada</taxon>
        <taxon>Parabasalia</taxon>
        <taxon>Trichomonadida</taxon>
        <taxon>Trichomonadidae</taxon>
        <taxon>Trichomonas</taxon>
    </lineage>
</organism>
<evidence type="ECO:0000259" key="3">
    <source>
        <dbReference type="PROSITE" id="PS50009"/>
    </source>
</evidence>
<dbReference type="SMR" id="A2FEF1"/>
<gene>
    <name evidence="5" type="ORF">TVAG_075440</name>
</gene>
<dbReference type="InterPro" id="IPR008937">
    <property type="entry name" value="Ras-like_GEF"/>
</dbReference>
<keyword evidence="6" id="KW-1185">Reference proteome</keyword>
<dbReference type="SUPFAM" id="SSF48366">
    <property type="entry name" value="Ras GEF"/>
    <property type="match status" value="1"/>
</dbReference>
<evidence type="ECO:0000256" key="1">
    <source>
        <dbReference type="ARBA" id="ARBA00022658"/>
    </source>
</evidence>
<dbReference type="Pfam" id="PF00617">
    <property type="entry name" value="RasGEF"/>
    <property type="match status" value="1"/>
</dbReference>
<accession>A2FEF1</accession>
<proteinExistence type="predicted"/>
<feature type="domain" description="N-terminal Ras-GEF" evidence="4">
    <location>
        <begin position="174"/>
        <end position="304"/>
    </location>
</feature>
<sequence length="565" mass="65033">MSTSESKTSDKPVDPEADKSQWLNEIFEREPELSVLREKLLPLTGGISFANVVFTDTIQDTSVANRYEVLNLISQHLKLLGLYHTADVLANESGYKFLNPPNDDWETSDLRMILSLSLGLRDNPWDVPPEPNHHYVPEEHEEDYNASPYREDPTKIWEEYMDPNINSVYGDKLSYSSLKASSLRRIVVMMVHPIREKTLTDDDIHNIFLSLHSITSSEHFFELLMHLFYLRGHPTILDDLSTFEIQPLRVNIINLIKKWLTFHGLFIGKKTLKLIQEFLKTISEDTAQFQYINKVTVSLLASMPTLTYGRKSGSLTQEKERPLIPDPLIILSSDLKLFDPDSKEVARQITLLSYDVFASIHSLEFFNAFSPKHQRFSTPTLNEFSLFHERLQLLVMETIAYSPDPASTYKKAMMVFENLKEMCNFQATAAFAQVLGRTDIQKLCGIDDKDQKKPEDLFSGGEDYDNRLKEAYSVYKSAIPNMDVEIKNGKVSEDEMPVFLGGLINWERIRKLSSKVAIIYRLQNTKVNFYPVSQIQKVITRGAIHDEREIELHINLRSDVILEKK</sequence>
<dbReference type="Gene3D" id="1.10.840.10">
    <property type="entry name" value="Ras guanine-nucleotide exchange factors catalytic domain"/>
    <property type="match status" value="1"/>
</dbReference>
<dbReference type="PANTHER" id="PTHR23113:SF365">
    <property type="entry name" value="RAS-GEF DOMAIN-CONTAINING PROTEIN"/>
    <property type="match status" value="1"/>
</dbReference>
<dbReference type="PROSITE" id="PS50212">
    <property type="entry name" value="RASGEF_NTER"/>
    <property type="match status" value="1"/>
</dbReference>
<dbReference type="InterPro" id="IPR036964">
    <property type="entry name" value="RASGEF_cat_dom_sf"/>
</dbReference>
<reference evidence="5" key="2">
    <citation type="journal article" date="2007" name="Science">
        <title>Draft genome sequence of the sexually transmitted pathogen Trichomonas vaginalis.</title>
        <authorList>
            <person name="Carlton J.M."/>
            <person name="Hirt R.P."/>
            <person name="Silva J.C."/>
            <person name="Delcher A.L."/>
            <person name="Schatz M."/>
            <person name="Zhao Q."/>
            <person name="Wortman J.R."/>
            <person name="Bidwell S.L."/>
            <person name="Alsmark U.C.M."/>
            <person name="Besteiro S."/>
            <person name="Sicheritz-Ponten T."/>
            <person name="Noel C.J."/>
            <person name="Dacks J.B."/>
            <person name="Foster P.G."/>
            <person name="Simillion C."/>
            <person name="Van de Peer Y."/>
            <person name="Miranda-Saavedra D."/>
            <person name="Barton G.J."/>
            <person name="Westrop G.D."/>
            <person name="Mueller S."/>
            <person name="Dessi D."/>
            <person name="Fiori P.L."/>
            <person name="Ren Q."/>
            <person name="Paulsen I."/>
            <person name="Zhang H."/>
            <person name="Bastida-Corcuera F.D."/>
            <person name="Simoes-Barbosa A."/>
            <person name="Brown M.T."/>
            <person name="Hayes R.D."/>
            <person name="Mukherjee M."/>
            <person name="Okumura C.Y."/>
            <person name="Schneider R."/>
            <person name="Smith A.J."/>
            <person name="Vanacova S."/>
            <person name="Villalvazo M."/>
            <person name="Haas B.J."/>
            <person name="Pertea M."/>
            <person name="Feldblyum T.V."/>
            <person name="Utterback T.R."/>
            <person name="Shu C.L."/>
            <person name="Osoegawa K."/>
            <person name="de Jong P.J."/>
            <person name="Hrdy I."/>
            <person name="Horvathova L."/>
            <person name="Zubacova Z."/>
            <person name="Dolezal P."/>
            <person name="Malik S.B."/>
            <person name="Logsdon J.M. Jr."/>
            <person name="Henze K."/>
            <person name="Gupta A."/>
            <person name="Wang C.C."/>
            <person name="Dunne R.L."/>
            <person name="Upcroft J.A."/>
            <person name="Upcroft P."/>
            <person name="White O."/>
            <person name="Salzberg S.L."/>
            <person name="Tang P."/>
            <person name="Chiu C.-H."/>
            <person name="Lee Y.-S."/>
            <person name="Embley T.M."/>
            <person name="Coombs G.H."/>
            <person name="Mottram J.C."/>
            <person name="Tachezy J."/>
            <person name="Fraser-Liggett C.M."/>
            <person name="Johnson P.J."/>
        </authorList>
    </citation>
    <scope>NUCLEOTIDE SEQUENCE [LARGE SCALE GENOMIC DNA]</scope>
    <source>
        <strain evidence="5">G3</strain>
    </source>
</reference>
<dbReference type="InterPro" id="IPR001895">
    <property type="entry name" value="RASGEF_cat_dom"/>
</dbReference>
<dbReference type="KEGG" id="tva:4754512"/>
<dbReference type="Gene3D" id="1.20.870.10">
    <property type="entry name" value="Son of sevenless (SoS) protein Chain: S domain 1"/>
    <property type="match status" value="1"/>
</dbReference>
<name>A2FEF1_TRIV3</name>
<dbReference type="SMART" id="SM00147">
    <property type="entry name" value="RasGEF"/>
    <property type="match status" value="1"/>
</dbReference>
<dbReference type="VEuPathDB" id="TrichDB:TVAGG3_0568470"/>
<protein>
    <recommendedName>
        <fullName evidence="7">RasGEF domain containing protein</fullName>
    </recommendedName>
</protein>
<dbReference type="EMBL" id="DS113746">
    <property type="protein sequence ID" value="EAX96738.1"/>
    <property type="molecule type" value="Genomic_DNA"/>
</dbReference>
<dbReference type="VEuPathDB" id="TrichDB:TVAG_075440"/>
<dbReference type="PANTHER" id="PTHR23113">
    <property type="entry name" value="GUANINE NUCLEOTIDE EXCHANGE FACTOR"/>
    <property type="match status" value="1"/>
</dbReference>